<reference evidence="2 3" key="1">
    <citation type="submission" date="2020-04" db="EMBL/GenBank/DDBJ databases">
        <title>Azohydromonas sp. isolated from soil.</title>
        <authorList>
            <person name="Dahal R.H."/>
        </authorList>
    </citation>
    <scope>NUCLEOTIDE SEQUENCE [LARGE SCALE GENOMIC DNA]</scope>
    <source>
        <strain evidence="2 3">G-1-1-14</strain>
    </source>
</reference>
<keyword evidence="3" id="KW-1185">Reference proteome</keyword>
<comment type="caution">
    <text evidence="2">The sequence shown here is derived from an EMBL/GenBank/DDBJ whole genome shotgun (WGS) entry which is preliminary data.</text>
</comment>
<evidence type="ECO:0000313" key="3">
    <source>
        <dbReference type="Proteomes" id="UP000574067"/>
    </source>
</evidence>
<dbReference type="EMBL" id="JABBFW010000001">
    <property type="protein sequence ID" value="NML13361.1"/>
    <property type="molecule type" value="Genomic_DNA"/>
</dbReference>
<evidence type="ECO:0000313" key="2">
    <source>
        <dbReference type="EMBL" id="NML13361.1"/>
    </source>
</evidence>
<dbReference type="RefSeq" id="WP_169158302.1">
    <property type="nucleotide sequence ID" value="NZ_JABBFW010000001.1"/>
</dbReference>
<sequence length="449" mass="50545">MSVLPTRFAQVILCFAGLFCQRTWQHAQLLLMGAVLVPGARTVASVLRVLGLAGEAHFVNFHRVLSRAVWSPRVAARVLLGMLVRAFVPDGPIVLGIDDTIERRRGTHIAARGIYRDPVRSSRSHFVKVGGLRWLSVMLLAPIAWAHRVWALPVLTALAPSERHDRQHGRRHKALTDHGRQLLRQIARWLPDRELVMVADSSFSALEFLSALAPRMSCITRLRLDARLFAPPPPRKPGRPGRPALKGERLPTLASKLINARTRWQRVLVPAWYGLTARPIEVVSGCAVWQHPGLPVVPLRWVLIRDPLGRFDPQALLCTNQGMTALQIVAFFVRRWQLEVTFEEARRHLGLETQRQWSALAIARTTPILLGLFSLVTLLANTLVRNGSLPMRQAAWYTKTIPTFSDALAAVRAHWWRAIGLATSRRERDIIKVPRSVFRRLHEAACYAA</sequence>
<accession>A0A848F5I3</accession>
<dbReference type="InterPro" id="IPR012337">
    <property type="entry name" value="RNaseH-like_sf"/>
</dbReference>
<name>A0A848F5I3_9BURK</name>
<proteinExistence type="predicted"/>
<dbReference type="Pfam" id="PF13546">
    <property type="entry name" value="DDE_5"/>
    <property type="match status" value="1"/>
</dbReference>
<dbReference type="AlphaFoldDB" id="A0A848F5I3"/>
<evidence type="ECO:0000259" key="1">
    <source>
        <dbReference type="Pfam" id="PF13546"/>
    </source>
</evidence>
<gene>
    <name evidence="2" type="ORF">HHL10_00005</name>
</gene>
<organism evidence="2 3">
    <name type="scientific">Azohydromonas caseinilytica</name>
    <dbReference type="NCBI Taxonomy" id="2728836"/>
    <lineage>
        <taxon>Bacteria</taxon>
        <taxon>Pseudomonadati</taxon>
        <taxon>Pseudomonadota</taxon>
        <taxon>Betaproteobacteria</taxon>
        <taxon>Burkholderiales</taxon>
        <taxon>Sphaerotilaceae</taxon>
        <taxon>Azohydromonas</taxon>
    </lineage>
</organism>
<dbReference type="Proteomes" id="UP000574067">
    <property type="component" value="Unassembled WGS sequence"/>
</dbReference>
<feature type="domain" description="Transposase IS701-like DDE" evidence="1">
    <location>
        <begin position="19"/>
        <end position="267"/>
    </location>
</feature>
<dbReference type="InterPro" id="IPR038721">
    <property type="entry name" value="IS701-like_DDE_dom"/>
</dbReference>
<protein>
    <submittedName>
        <fullName evidence="2">Transposase</fullName>
    </submittedName>
</protein>
<dbReference type="SUPFAM" id="SSF53098">
    <property type="entry name" value="Ribonuclease H-like"/>
    <property type="match status" value="1"/>
</dbReference>